<name>A0A183BYE0_GLOPA</name>
<dbReference type="WBParaSite" id="GPLIN_000563000">
    <property type="protein sequence ID" value="GPLIN_000563000"/>
    <property type="gene ID" value="GPLIN_000563000"/>
</dbReference>
<dbReference type="AlphaFoldDB" id="A0A183BYE0"/>
<feature type="signal peptide" evidence="2">
    <location>
        <begin position="1"/>
        <end position="19"/>
    </location>
</feature>
<evidence type="ECO:0000256" key="1">
    <source>
        <dbReference type="SAM" id="Phobius"/>
    </source>
</evidence>
<accession>A0A183BYE0</accession>
<keyword evidence="1" id="KW-1133">Transmembrane helix</keyword>
<evidence type="ECO:0000313" key="4">
    <source>
        <dbReference type="WBParaSite" id="GPLIN_000563000"/>
    </source>
</evidence>
<reference evidence="4" key="2">
    <citation type="submission" date="2016-06" db="UniProtKB">
        <authorList>
            <consortium name="WormBaseParasite"/>
        </authorList>
    </citation>
    <scope>IDENTIFICATION</scope>
</reference>
<dbReference type="Proteomes" id="UP000050741">
    <property type="component" value="Unassembled WGS sequence"/>
</dbReference>
<sequence>MRLLHLLAINAMLVPYCTALLKCRSEVVGTVRGAQRNAKFTKEECPRSTGGPWWKPDPQHKYCMVTYCTKGNEWFAVYGCTSTNERNWCSNQLAINLQKHFGDLVCMNCTLGGENEDYGNMHFALRPETTTPPARVPPKTTTTAKKVPEMTTTAKKVPEMTTTEMPWHPIILPNHATGLKIALPLVVVGLAIFCGMFFGHTFE</sequence>
<reference evidence="3" key="1">
    <citation type="submission" date="2014-05" db="EMBL/GenBank/DDBJ databases">
        <title>The genome and life-stage specific transcriptomes of Globodera pallida elucidate key aspects of plant parasitism by a cyst nematode.</title>
        <authorList>
            <person name="Cotton J.A."/>
            <person name="Lilley C.J."/>
            <person name="Jones L.M."/>
            <person name="Kikuchi T."/>
            <person name="Reid A.J."/>
            <person name="Thorpe P."/>
            <person name="Tsai I.J."/>
            <person name="Beasley H."/>
            <person name="Blok V."/>
            <person name="Cock P.J.A."/>
            <person name="Van den Akker S.E."/>
            <person name="Holroyd N."/>
            <person name="Hunt M."/>
            <person name="Mantelin S."/>
            <person name="Naghra H."/>
            <person name="Pain A."/>
            <person name="Palomares-Rius J.E."/>
            <person name="Zarowiecki M."/>
            <person name="Berriman M."/>
            <person name="Jones J.T."/>
            <person name="Urwin P.E."/>
        </authorList>
    </citation>
    <scope>NUCLEOTIDE SEQUENCE [LARGE SCALE GENOMIC DNA]</scope>
    <source>
        <strain evidence="3">Lindley</strain>
    </source>
</reference>
<keyword evidence="3" id="KW-1185">Reference proteome</keyword>
<evidence type="ECO:0000256" key="2">
    <source>
        <dbReference type="SAM" id="SignalP"/>
    </source>
</evidence>
<feature type="transmembrane region" description="Helical" evidence="1">
    <location>
        <begin position="181"/>
        <end position="202"/>
    </location>
</feature>
<protein>
    <submittedName>
        <fullName evidence="4">Fibronectin type-II domain-containing protein</fullName>
    </submittedName>
</protein>
<proteinExistence type="predicted"/>
<feature type="chain" id="PRO_5008146795" evidence="2">
    <location>
        <begin position="20"/>
        <end position="203"/>
    </location>
</feature>
<keyword evidence="2" id="KW-0732">Signal</keyword>
<organism evidence="3 4">
    <name type="scientific">Globodera pallida</name>
    <name type="common">Potato cyst nematode worm</name>
    <name type="synonym">Heterodera pallida</name>
    <dbReference type="NCBI Taxonomy" id="36090"/>
    <lineage>
        <taxon>Eukaryota</taxon>
        <taxon>Metazoa</taxon>
        <taxon>Ecdysozoa</taxon>
        <taxon>Nematoda</taxon>
        <taxon>Chromadorea</taxon>
        <taxon>Rhabditida</taxon>
        <taxon>Tylenchina</taxon>
        <taxon>Tylenchomorpha</taxon>
        <taxon>Tylenchoidea</taxon>
        <taxon>Heteroderidae</taxon>
        <taxon>Heteroderinae</taxon>
        <taxon>Globodera</taxon>
    </lineage>
</organism>
<evidence type="ECO:0000313" key="3">
    <source>
        <dbReference type="Proteomes" id="UP000050741"/>
    </source>
</evidence>
<keyword evidence="1" id="KW-0812">Transmembrane</keyword>
<keyword evidence="1" id="KW-0472">Membrane</keyword>